<feature type="signal peptide" evidence="2">
    <location>
        <begin position="1"/>
        <end position="19"/>
    </location>
</feature>
<sequence length="287" mass="29254">MYTSVLFQVALLSIAQAHGVILAAQGITGSPASVGFKVDGAIARNCTGISPCQQDTTIIRDSEIAANIVNECGRTELSGNIDVGENTENALAANAVTQVKAGTMMTITIHQVNADGAGPYSCDLDQTSNAGIISQNLTVTNNVPGVNGLSQAKTQDFNITVQMPDNLACTGASTGNVCTVRCRNNAVAGPFGGCFAVQQTDIAASNNTANSITTAQTLKGIEAQVQENNVDLPVAIAANQAAGSAEGVKGFAGANGILSSFPTSSSTEKKNIKLTNKQPSSAPLSHP</sequence>
<protein>
    <recommendedName>
        <fullName evidence="5">Gas1-like protein</fullName>
    </recommendedName>
</protein>
<dbReference type="Pfam" id="PF11327">
    <property type="entry name" value="Egh16-like"/>
    <property type="match status" value="1"/>
</dbReference>
<dbReference type="PANTHER" id="PTHR34618:SF3">
    <property type="entry name" value="GEGH 16 PROTEIN"/>
    <property type="match status" value="1"/>
</dbReference>
<reference evidence="3" key="1">
    <citation type="submission" date="2022-11" db="EMBL/GenBank/DDBJ databases">
        <title>Genome Resource of Sclerotinia nivalis Strain SnTB1, a Plant Pathogen Isolated from American Ginseng.</title>
        <authorList>
            <person name="Fan S."/>
        </authorList>
    </citation>
    <scope>NUCLEOTIDE SEQUENCE</scope>
    <source>
        <strain evidence="3">SnTB1</strain>
    </source>
</reference>
<gene>
    <name evidence="3" type="ORF">OCU04_006821</name>
</gene>
<evidence type="ECO:0000313" key="4">
    <source>
        <dbReference type="Proteomes" id="UP001152300"/>
    </source>
</evidence>
<accession>A0A9X0DK15</accession>
<evidence type="ECO:0000256" key="1">
    <source>
        <dbReference type="SAM" id="MobiDB-lite"/>
    </source>
</evidence>
<dbReference type="OrthoDB" id="3241054at2759"/>
<keyword evidence="4" id="KW-1185">Reference proteome</keyword>
<name>A0A9X0DK15_9HELO</name>
<evidence type="ECO:0000256" key="2">
    <source>
        <dbReference type="SAM" id="SignalP"/>
    </source>
</evidence>
<evidence type="ECO:0000313" key="3">
    <source>
        <dbReference type="EMBL" id="KAJ8064487.1"/>
    </source>
</evidence>
<evidence type="ECO:0008006" key="5">
    <source>
        <dbReference type="Google" id="ProtNLM"/>
    </source>
</evidence>
<feature type="compositionally biased region" description="Polar residues" evidence="1">
    <location>
        <begin position="273"/>
        <end position="287"/>
    </location>
</feature>
<comment type="caution">
    <text evidence="3">The sequence shown here is derived from an EMBL/GenBank/DDBJ whole genome shotgun (WGS) entry which is preliminary data.</text>
</comment>
<dbReference type="InterPro" id="IPR021476">
    <property type="entry name" value="Egh16-like"/>
</dbReference>
<feature type="region of interest" description="Disordered" evidence="1">
    <location>
        <begin position="259"/>
        <end position="287"/>
    </location>
</feature>
<feature type="chain" id="PRO_5040783532" description="Gas1-like protein" evidence="2">
    <location>
        <begin position="20"/>
        <end position="287"/>
    </location>
</feature>
<dbReference type="Proteomes" id="UP001152300">
    <property type="component" value="Unassembled WGS sequence"/>
</dbReference>
<keyword evidence="2" id="KW-0732">Signal</keyword>
<organism evidence="3 4">
    <name type="scientific">Sclerotinia nivalis</name>
    <dbReference type="NCBI Taxonomy" id="352851"/>
    <lineage>
        <taxon>Eukaryota</taxon>
        <taxon>Fungi</taxon>
        <taxon>Dikarya</taxon>
        <taxon>Ascomycota</taxon>
        <taxon>Pezizomycotina</taxon>
        <taxon>Leotiomycetes</taxon>
        <taxon>Helotiales</taxon>
        <taxon>Sclerotiniaceae</taxon>
        <taxon>Sclerotinia</taxon>
    </lineage>
</organism>
<dbReference type="PANTHER" id="PTHR34618">
    <property type="entry name" value="SURFACE PROTEIN MAS1, PUTATIVE-RELATED"/>
    <property type="match status" value="1"/>
</dbReference>
<dbReference type="AlphaFoldDB" id="A0A9X0DK15"/>
<dbReference type="EMBL" id="JAPEIS010000007">
    <property type="protein sequence ID" value="KAJ8064487.1"/>
    <property type="molecule type" value="Genomic_DNA"/>
</dbReference>
<proteinExistence type="predicted"/>